<dbReference type="GO" id="GO:0003677">
    <property type="term" value="F:DNA binding"/>
    <property type="evidence" value="ECO:0007669"/>
    <property type="project" value="InterPro"/>
</dbReference>
<dbReference type="SUPFAM" id="SSF52540">
    <property type="entry name" value="P-loop containing nucleoside triphosphate hydrolases"/>
    <property type="match status" value="1"/>
</dbReference>
<dbReference type="GO" id="GO:0003887">
    <property type="term" value="F:DNA-directed DNA polymerase activity"/>
    <property type="evidence" value="ECO:0007669"/>
    <property type="project" value="UniProtKB-KW"/>
</dbReference>
<keyword evidence="8" id="KW-0239">DNA-directed DNA polymerase</keyword>
<keyword evidence="8" id="KW-0548">Nucleotidyltransferase</keyword>
<dbReference type="NCBIfam" id="TIGR02397">
    <property type="entry name" value="dnaX_nterm"/>
    <property type="match status" value="1"/>
</dbReference>
<keyword evidence="5" id="KW-0547">Nucleotide-binding</keyword>
<evidence type="ECO:0000313" key="12">
    <source>
        <dbReference type="EMBL" id="KAG0461139.1"/>
    </source>
</evidence>
<dbReference type="CDD" id="cd18137">
    <property type="entry name" value="HLD_clamp_pol_III_gamma_tau"/>
    <property type="match status" value="1"/>
</dbReference>
<keyword evidence="8" id="KW-0808">Transferase</keyword>
<dbReference type="Gene3D" id="3.40.50.300">
    <property type="entry name" value="P-loop containing nucleotide triphosphate hydrolases"/>
    <property type="match status" value="1"/>
</dbReference>
<feature type="domain" description="AAA+ ATPase" evidence="11">
    <location>
        <begin position="320"/>
        <end position="462"/>
    </location>
</feature>
<dbReference type="EMBL" id="JADCNL010000011">
    <property type="protein sequence ID" value="KAG0461139.1"/>
    <property type="molecule type" value="Genomic_DNA"/>
</dbReference>
<dbReference type="GO" id="GO:0006281">
    <property type="term" value="P:DNA repair"/>
    <property type="evidence" value="ECO:0007669"/>
    <property type="project" value="TreeGrafter"/>
</dbReference>
<evidence type="ECO:0000259" key="11">
    <source>
        <dbReference type="SMART" id="SM00382"/>
    </source>
</evidence>
<evidence type="ECO:0000256" key="4">
    <source>
        <dbReference type="ARBA" id="ARBA00022723"/>
    </source>
</evidence>
<dbReference type="GO" id="GO:0009360">
    <property type="term" value="C:DNA polymerase III complex"/>
    <property type="evidence" value="ECO:0007669"/>
    <property type="project" value="InterPro"/>
</dbReference>
<evidence type="ECO:0000256" key="1">
    <source>
        <dbReference type="ARBA" id="ARBA00002386"/>
    </source>
</evidence>
<dbReference type="InterPro" id="IPR008921">
    <property type="entry name" value="DNA_pol3_clamp-load_cplx_C"/>
</dbReference>
<organism evidence="12 13">
    <name type="scientific">Vanilla planifolia</name>
    <name type="common">Vanilla</name>
    <dbReference type="NCBI Taxonomy" id="51239"/>
    <lineage>
        <taxon>Eukaryota</taxon>
        <taxon>Viridiplantae</taxon>
        <taxon>Streptophyta</taxon>
        <taxon>Embryophyta</taxon>
        <taxon>Tracheophyta</taxon>
        <taxon>Spermatophyta</taxon>
        <taxon>Magnoliopsida</taxon>
        <taxon>Liliopsida</taxon>
        <taxon>Asparagales</taxon>
        <taxon>Orchidaceae</taxon>
        <taxon>Vanilloideae</taxon>
        <taxon>Vanilleae</taxon>
        <taxon>Vanilla</taxon>
    </lineage>
</organism>
<sequence length="997" mass="111470">MRILKVGKMAEGRRHSVEIPLSKTLVALRRVRSLRDPSTNSINKFSIAIDDLNWEANPYAGDEVCLNFGKLEKDQVQPPQNVCLEFMQDPQNNTEDEYRSRIPENRNAASKKCSVIKIKGSFSKRASLVRQSCQCGSHKPLEHVGVPPSSYCMEEEVDSCSGANVDADNLINRTITKKKFGYAGWKSSTSMMEDVNISRVGSPCLSASGIRTSLLSRGTLGILNTDNVDPVDSNYSGCGIGYCWSRTPKYKDTTMSSEFECQEQPLLSAEGGNRSCKDFGSFPKSSMSASQKFRPKSFNELVGLNVITTSLMNAILRGNVASVYLFHGPRGTGKTSTARIFAAALNCLSLEAHRPCGFCRECTFIFSGKSRDVKELYAGKLNHRDRVKALLKNVPLDAPTSQFKVYIIEECHLLRKDILSGILNNIEEHSRHVVFVLITSNPDKLPHSLISQCQSYHFPKVKEDDVFCKLQRICVEEGYLFERDALSFISIKANGSLHDAETLLDQLALLGKNITLSLTHELIGIVSDDELLDLLDLALSEDTSNTVRRARDLMRSRIDPMQLVLQLANLIMDILSGRCQPEVSEAGRKFFGKHATSESGTWKLKHALRILSDTEKQLRTSKNQATWVTVALLQFNTRESCLADEHEYMGCSRVTFLRDQDVLESNPATALQNFVCYGCNKVNCSGRLCNKAKLETIWGRTMAVVEPVRLRSFLQKEGNLSALHFCEGRAIVTIEFYNLDHVIKAEKCWRSIASSFLNVLGCSILVRIKLFSRKHKKNSKLRKFSFGFLSCSGIKQEVYDSNITDEHDIDDPKQKESVDKTFYSNDEHKFSPHIAKLDAKLVPDIGYFHDKEIVSASRIEETAQHDVLKSPLNFAMAPKLCNSVSTSKAGEQLCDAGNEESEVLPSCFTRIFDLHKRKLSSGASHTMCLNIYGLGKTDFSLNKKAVDKAYFLGYETHEETPASNALVSYSSGKCEMPVKYSRSSSRLFCWRPSASSP</sequence>
<keyword evidence="9" id="KW-0175">Coiled coil</keyword>
<keyword evidence="6" id="KW-0862">Zinc</keyword>
<dbReference type="SUPFAM" id="SSF48019">
    <property type="entry name" value="post-AAA+ oligomerization domain-like"/>
    <property type="match status" value="1"/>
</dbReference>
<dbReference type="OrthoDB" id="1899348at2759"/>
<dbReference type="CDD" id="cd00009">
    <property type="entry name" value="AAA"/>
    <property type="match status" value="1"/>
</dbReference>
<comment type="caution">
    <text evidence="12">The sequence shown here is derived from an EMBL/GenBank/DDBJ whole genome shotgun (WGS) entry which is preliminary data.</text>
</comment>
<evidence type="ECO:0000313" key="13">
    <source>
        <dbReference type="Proteomes" id="UP000636800"/>
    </source>
</evidence>
<dbReference type="GO" id="GO:0005663">
    <property type="term" value="C:DNA replication factor C complex"/>
    <property type="evidence" value="ECO:0007669"/>
    <property type="project" value="TreeGrafter"/>
</dbReference>
<proteinExistence type="inferred from homology"/>
<dbReference type="EC" id="2.7.7.7" evidence="3"/>
<dbReference type="GO" id="GO:0005524">
    <property type="term" value="F:ATP binding"/>
    <property type="evidence" value="ECO:0007669"/>
    <property type="project" value="UniProtKB-KW"/>
</dbReference>
<evidence type="ECO:0000256" key="3">
    <source>
        <dbReference type="ARBA" id="ARBA00012417"/>
    </source>
</evidence>
<comment type="similarity">
    <text evidence="2">Belongs to the DnaX/STICHEL family.</text>
</comment>
<dbReference type="Pfam" id="PF23007">
    <property type="entry name" value="DnaA_N-like_STI"/>
    <property type="match status" value="1"/>
</dbReference>
<dbReference type="InterPro" id="IPR003593">
    <property type="entry name" value="AAA+_ATPase"/>
</dbReference>
<dbReference type="InterPro" id="IPR050238">
    <property type="entry name" value="DNA_Rep/Repair_Clamp_Loader"/>
</dbReference>
<protein>
    <recommendedName>
        <fullName evidence="3">DNA-directed DNA polymerase</fullName>
        <ecNumber evidence="3">2.7.7.7</ecNumber>
    </recommendedName>
</protein>
<reference evidence="12 13" key="1">
    <citation type="journal article" date="2020" name="Nat. Food">
        <title>A phased Vanilla planifolia genome enables genetic improvement of flavour and production.</title>
        <authorList>
            <person name="Hasing T."/>
            <person name="Tang H."/>
            <person name="Brym M."/>
            <person name="Khazi F."/>
            <person name="Huang T."/>
            <person name="Chambers A.H."/>
        </authorList>
    </citation>
    <scope>NUCLEOTIDE SEQUENCE [LARGE SCALE GENOMIC DNA]</scope>
    <source>
        <tissue evidence="12">Leaf</tissue>
    </source>
</reference>
<dbReference type="PANTHER" id="PTHR11669:SF0">
    <property type="entry name" value="PROTEIN STICHEL-LIKE 2"/>
    <property type="match status" value="1"/>
</dbReference>
<evidence type="ECO:0000256" key="9">
    <source>
        <dbReference type="ARBA" id="ARBA00023054"/>
    </source>
</evidence>
<evidence type="ECO:0000256" key="8">
    <source>
        <dbReference type="ARBA" id="ARBA00022932"/>
    </source>
</evidence>
<name>A0A835UFI4_VANPL</name>
<dbReference type="PANTHER" id="PTHR11669">
    <property type="entry name" value="REPLICATION FACTOR C / DNA POLYMERASE III GAMMA-TAU SUBUNIT"/>
    <property type="match status" value="1"/>
</dbReference>
<dbReference type="Pfam" id="PF13177">
    <property type="entry name" value="DNA_pol3_delta2"/>
    <property type="match status" value="1"/>
</dbReference>
<dbReference type="Proteomes" id="UP000636800">
    <property type="component" value="Chromosome 11"/>
</dbReference>
<dbReference type="GO" id="GO:0046872">
    <property type="term" value="F:metal ion binding"/>
    <property type="evidence" value="ECO:0007669"/>
    <property type="project" value="UniProtKB-KW"/>
</dbReference>
<gene>
    <name evidence="12" type="ORF">HPP92_021436</name>
</gene>
<dbReference type="InterPro" id="IPR054506">
    <property type="entry name" value="DnaA_N-like_STI"/>
</dbReference>
<evidence type="ECO:0000256" key="2">
    <source>
        <dbReference type="ARBA" id="ARBA00006360"/>
    </source>
</evidence>
<comment type="function">
    <text evidence="1">May be involved in DNA replication and thus regulate cell proliferation.</text>
</comment>
<dbReference type="SMART" id="SM00382">
    <property type="entry name" value="AAA"/>
    <property type="match status" value="1"/>
</dbReference>
<dbReference type="InterPro" id="IPR012763">
    <property type="entry name" value="DNA_pol_III_sug/sutau_N"/>
</dbReference>
<keyword evidence="13" id="KW-1185">Reference proteome</keyword>
<keyword evidence="4" id="KW-0479">Metal-binding</keyword>
<dbReference type="Gene3D" id="1.10.8.60">
    <property type="match status" value="1"/>
</dbReference>
<evidence type="ECO:0000256" key="6">
    <source>
        <dbReference type="ARBA" id="ARBA00022833"/>
    </source>
</evidence>
<evidence type="ECO:0000256" key="7">
    <source>
        <dbReference type="ARBA" id="ARBA00022840"/>
    </source>
</evidence>
<dbReference type="AlphaFoldDB" id="A0A835UFI4"/>
<evidence type="ECO:0000256" key="5">
    <source>
        <dbReference type="ARBA" id="ARBA00022741"/>
    </source>
</evidence>
<dbReference type="GO" id="GO:0006261">
    <property type="term" value="P:DNA-templated DNA replication"/>
    <property type="evidence" value="ECO:0007669"/>
    <property type="project" value="TreeGrafter"/>
</dbReference>
<dbReference type="InterPro" id="IPR045085">
    <property type="entry name" value="HLD_clamp_pol_III_gamma_tau"/>
</dbReference>
<comment type="catalytic activity">
    <reaction evidence="10">
        <text>DNA(n) + a 2'-deoxyribonucleoside 5'-triphosphate = DNA(n+1) + diphosphate</text>
        <dbReference type="Rhea" id="RHEA:22508"/>
        <dbReference type="Rhea" id="RHEA-COMP:17339"/>
        <dbReference type="Rhea" id="RHEA-COMP:17340"/>
        <dbReference type="ChEBI" id="CHEBI:33019"/>
        <dbReference type="ChEBI" id="CHEBI:61560"/>
        <dbReference type="ChEBI" id="CHEBI:173112"/>
        <dbReference type="EC" id="2.7.7.7"/>
    </reaction>
</comment>
<evidence type="ECO:0000256" key="10">
    <source>
        <dbReference type="ARBA" id="ARBA00049244"/>
    </source>
</evidence>
<keyword evidence="7" id="KW-0067">ATP-binding</keyword>
<accession>A0A835UFI4</accession>
<dbReference type="GO" id="GO:0003689">
    <property type="term" value="F:DNA clamp loader activity"/>
    <property type="evidence" value="ECO:0007669"/>
    <property type="project" value="TreeGrafter"/>
</dbReference>
<dbReference type="InterPro" id="IPR027417">
    <property type="entry name" value="P-loop_NTPase"/>
</dbReference>